<evidence type="ECO:0000256" key="2">
    <source>
        <dbReference type="PROSITE-ProRule" id="PRU00176"/>
    </source>
</evidence>
<dbReference type="Pfam" id="PF00076">
    <property type="entry name" value="RRM_1"/>
    <property type="match status" value="1"/>
</dbReference>
<dbReference type="PROSITE" id="PS50102">
    <property type="entry name" value="RRM"/>
    <property type="match status" value="1"/>
</dbReference>
<dbReference type="Proteomes" id="UP000824469">
    <property type="component" value="Unassembled WGS sequence"/>
</dbReference>
<sequence length="52" mass="5925">MCLVAMDQNMGVSRGFGFVNFINREDAQRAINKLNGYGYDNLILRDEWATPV</sequence>
<name>A0AA38FYU8_TAXCH</name>
<evidence type="ECO:0000259" key="3">
    <source>
        <dbReference type="PROSITE" id="PS50102"/>
    </source>
</evidence>
<dbReference type="InterPro" id="IPR012677">
    <property type="entry name" value="Nucleotide-bd_a/b_plait_sf"/>
</dbReference>
<evidence type="ECO:0000313" key="4">
    <source>
        <dbReference type="EMBL" id="KAH9312240.1"/>
    </source>
</evidence>
<gene>
    <name evidence="4" type="ORF">KI387_027275</name>
</gene>
<keyword evidence="5" id="KW-1185">Reference proteome</keyword>
<dbReference type="GO" id="GO:0003723">
    <property type="term" value="F:RNA binding"/>
    <property type="evidence" value="ECO:0007669"/>
    <property type="project" value="UniProtKB-UniRule"/>
</dbReference>
<evidence type="ECO:0000256" key="1">
    <source>
        <dbReference type="ARBA" id="ARBA00022884"/>
    </source>
</evidence>
<feature type="domain" description="RRM" evidence="3">
    <location>
        <begin position="1"/>
        <end position="51"/>
    </location>
</feature>
<accession>A0AA38FYU8</accession>
<dbReference type="InterPro" id="IPR000504">
    <property type="entry name" value="RRM_dom"/>
</dbReference>
<keyword evidence="1 2" id="KW-0694">RNA-binding</keyword>
<feature type="non-terminal residue" evidence="4">
    <location>
        <position position="52"/>
    </location>
</feature>
<evidence type="ECO:0000313" key="5">
    <source>
        <dbReference type="Proteomes" id="UP000824469"/>
    </source>
</evidence>
<protein>
    <recommendedName>
        <fullName evidence="3">RRM domain-containing protein</fullName>
    </recommendedName>
</protein>
<proteinExistence type="predicted"/>
<dbReference type="InterPro" id="IPR035979">
    <property type="entry name" value="RBD_domain_sf"/>
</dbReference>
<dbReference type="AlphaFoldDB" id="A0AA38FYU8"/>
<dbReference type="PANTHER" id="PTHR10352">
    <property type="entry name" value="EUKARYOTIC TRANSLATION INITIATION FACTOR 3 SUBUNIT G"/>
    <property type="match status" value="1"/>
</dbReference>
<organism evidence="4 5">
    <name type="scientific">Taxus chinensis</name>
    <name type="common">Chinese yew</name>
    <name type="synonym">Taxus wallichiana var. chinensis</name>
    <dbReference type="NCBI Taxonomy" id="29808"/>
    <lineage>
        <taxon>Eukaryota</taxon>
        <taxon>Viridiplantae</taxon>
        <taxon>Streptophyta</taxon>
        <taxon>Embryophyta</taxon>
        <taxon>Tracheophyta</taxon>
        <taxon>Spermatophyta</taxon>
        <taxon>Pinopsida</taxon>
        <taxon>Pinidae</taxon>
        <taxon>Conifers II</taxon>
        <taxon>Cupressales</taxon>
        <taxon>Taxaceae</taxon>
        <taxon>Taxus</taxon>
    </lineage>
</organism>
<dbReference type="EMBL" id="JAHRHJ020000006">
    <property type="protein sequence ID" value="KAH9312240.1"/>
    <property type="molecule type" value="Genomic_DNA"/>
</dbReference>
<comment type="caution">
    <text evidence="4">The sequence shown here is derived from an EMBL/GenBank/DDBJ whole genome shotgun (WGS) entry which is preliminary data.</text>
</comment>
<dbReference type="Gene3D" id="3.30.70.330">
    <property type="match status" value="1"/>
</dbReference>
<dbReference type="SUPFAM" id="SSF54928">
    <property type="entry name" value="RNA-binding domain, RBD"/>
    <property type="match status" value="1"/>
</dbReference>
<reference evidence="4 5" key="1">
    <citation type="journal article" date="2021" name="Nat. Plants">
        <title>The Taxus genome provides insights into paclitaxel biosynthesis.</title>
        <authorList>
            <person name="Xiong X."/>
            <person name="Gou J."/>
            <person name="Liao Q."/>
            <person name="Li Y."/>
            <person name="Zhou Q."/>
            <person name="Bi G."/>
            <person name="Li C."/>
            <person name="Du R."/>
            <person name="Wang X."/>
            <person name="Sun T."/>
            <person name="Guo L."/>
            <person name="Liang H."/>
            <person name="Lu P."/>
            <person name="Wu Y."/>
            <person name="Zhang Z."/>
            <person name="Ro D.K."/>
            <person name="Shang Y."/>
            <person name="Huang S."/>
            <person name="Yan J."/>
        </authorList>
    </citation>
    <scope>NUCLEOTIDE SEQUENCE [LARGE SCALE GENOMIC DNA]</scope>
    <source>
        <strain evidence="4">Ta-2019</strain>
    </source>
</reference>